<sequence length="374" mass="43706">MSKKNTGPCSIKNCIYLGHFFHRITEFAYQKCEKENMLEVYSYLNIGGQLCYQYYCQIVESKRNKQFFLSIINAIILKERSTYNKQEAKKSILALCYMIASLHNKFVNQFKTEVGLYLAVSRTTWKAIDIISSLGYSIYVKSVANYQKKIQKNYIIKIESYFSKNGNFLHIYNINNFYDIHEKKRPDTTLTLIANHFSICVTKPVIDCLKILLIFNGISVHNPNNIEAWRICWYLLNKYTGIFDITYIEYQLQGYQDNQNFNQIELLTVSRSVVPIKGNQSKGRNGKNICDAGSVWEDINTADWPGQLFLRKALALRSQLNIPQEIEFFLPILRSLHLSLNSRKHIILIYHNFFEQMFHSVFGNNKKLAKKPKP</sequence>
<comment type="caution">
    <text evidence="1">The sequence shown here is derived from an EMBL/GenBank/DDBJ whole genome shotgun (WGS) entry which is preliminary data.</text>
</comment>
<evidence type="ECO:0000313" key="1">
    <source>
        <dbReference type="EMBL" id="RHZ47875.1"/>
    </source>
</evidence>
<reference evidence="1 2" key="1">
    <citation type="submission" date="2018-08" db="EMBL/GenBank/DDBJ databases">
        <title>Genome and evolution of the arbuscular mycorrhizal fungus Diversispora epigaea (formerly Glomus versiforme) and its bacterial endosymbionts.</title>
        <authorList>
            <person name="Sun X."/>
            <person name="Fei Z."/>
            <person name="Harrison M."/>
        </authorList>
    </citation>
    <scope>NUCLEOTIDE SEQUENCE [LARGE SCALE GENOMIC DNA]</scope>
    <source>
        <strain evidence="1 2">IT104</strain>
    </source>
</reference>
<protein>
    <submittedName>
        <fullName evidence="1">Uncharacterized protein</fullName>
    </submittedName>
</protein>
<dbReference type="AlphaFoldDB" id="A0A397GA19"/>
<dbReference type="Proteomes" id="UP000266861">
    <property type="component" value="Unassembled WGS sequence"/>
</dbReference>
<name>A0A397GA19_9GLOM</name>
<gene>
    <name evidence="1" type="ORF">Glove_566g83</name>
</gene>
<proteinExistence type="predicted"/>
<organism evidence="1 2">
    <name type="scientific">Diversispora epigaea</name>
    <dbReference type="NCBI Taxonomy" id="1348612"/>
    <lineage>
        <taxon>Eukaryota</taxon>
        <taxon>Fungi</taxon>
        <taxon>Fungi incertae sedis</taxon>
        <taxon>Mucoromycota</taxon>
        <taxon>Glomeromycotina</taxon>
        <taxon>Glomeromycetes</taxon>
        <taxon>Diversisporales</taxon>
        <taxon>Diversisporaceae</taxon>
        <taxon>Diversispora</taxon>
    </lineage>
</organism>
<accession>A0A397GA19</accession>
<evidence type="ECO:0000313" key="2">
    <source>
        <dbReference type="Proteomes" id="UP000266861"/>
    </source>
</evidence>
<keyword evidence="2" id="KW-1185">Reference proteome</keyword>
<dbReference type="EMBL" id="PQFF01000480">
    <property type="protein sequence ID" value="RHZ47875.1"/>
    <property type="molecule type" value="Genomic_DNA"/>
</dbReference>